<dbReference type="AlphaFoldDB" id="A0A1S8NHT0"/>
<dbReference type="RefSeq" id="WP_077863750.1">
    <property type="nucleotide sequence ID" value="NZ_LZYZ01000001.1"/>
</dbReference>
<comment type="caution">
    <text evidence="1">The sequence shown here is derived from an EMBL/GenBank/DDBJ whole genome shotgun (WGS) entry which is preliminary data.</text>
</comment>
<dbReference type="EMBL" id="LZYZ01000001">
    <property type="protein sequence ID" value="OOM15990.1"/>
    <property type="molecule type" value="Genomic_DNA"/>
</dbReference>
<name>A0A1S8NHT0_CLOSA</name>
<gene>
    <name evidence="1" type="ORF">CLOSAC_02610</name>
</gene>
<evidence type="ECO:0000313" key="1">
    <source>
        <dbReference type="EMBL" id="OOM15990.1"/>
    </source>
</evidence>
<sequence>MLELVIGAIAAIATVGTAILHISSSESNISSTTDITEESNDTLKDKVEFFLLKKLLNGIVTIESKISSSEANEKQEQQERIESIASTLEGRITSEAINIAQDIIEQLNDANTFDSVAETIASGVNDVTADYSTDEDAAASFQAEQQNGTWIETVPAYEQEPWTETYPAPENTEPQIESFPATQDEAPTITVFPDAKPEIPSIETIPAETPKELGDNILWNSGNKGVGKAELHHIATDKSKKFDFKNHPAFKETGIDVSKDVDNLVELANHRGRHTYKYHQEIQDRLDAVVERYGGTDKLESAVREELNKMKQELLDGKLDPYQK</sequence>
<dbReference type="STRING" id="169679.CSACC_36440"/>
<proteinExistence type="predicted"/>
<organism evidence="1 2">
    <name type="scientific">Clostridium saccharobutylicum</name>
    <dbReference type="NCBI Taxonomy" id="169679"/>
    <lineage>
        <taxon>Bacteria</taxon>
        <taxon>Bacillati</taxon>
        <taxon>Bacillota</taxon>
        <taxon>Clostridia</taxon>
        <taxon>Eubacteriales</taxon>
        <taxon>Clostridiaceae</taxon>
        <taxon>Clostridium</taxon>
    </lineage>
</organism>
<dbReference type="InterPro" id="IPR032871">
    <property type="entry name" value="AHH_dom_containing"/>
</dbReference>
<dbReference type="Pfam" id="PF14412">
    <property type="entry name" value="AHH"/>
    <property type="match status" value="1"/>
</dbReference>
<protein>
    <submittedName>
        <fullName evidence="1">Uncharacterized protein</fullName>
    </submittedName>
</protein>
<accession>A0A1S8NHT0</accession>
<dbReference type="Proteomes" id="UP000191154">
    <property type="component" value="Unassembled WGS sequence"/>
</dbReference>
<reference evidence="1 2" key="1">
    <citation type="submission" date="2016-05" db="EMBL/GenBank/DDBJ databases">
        <title>Microbial solvent formation.</title>
        <authorList>
            <person name="Poehlein A."/>
            <person name="Montoya Solano J.D."/>
            <person name="Flitsch S."/>
            <person name="Krabben P."/>
            <person name="Duerre P."/>
            <person name="Daniel R."/>
        </authorList>
    </citation>
    <scope>NUCLEOTIDE SEQUENCE [LARGE SCALE GENOMIC DNA]</scope>
    <source>
        <strain evidence="1 2">L1-8</strain>
    </source>
</reference>
<evidence type="ECO:0000313" key="2">
    <source>
        <dbReference type="Proteomes" id="UP000191154"/>
    </source>
</evidence>